<dbReference type="STRING" id="1114972.FD35_GL000688"/>
<dbReference type="Proteomes" id="UP000051999">
    <property type="component" value="Unassembled WGS sequence"/>
</dbReference>
<dbReference type="EMBL" id="AZFF01000012">
    <property type="protein sequence ID" value="KRL53986.1"/>
    <property type="molecule type" value="Genomic_DNA"/>
</dbReference>
<proteinExistence type="predicted"/>
<evidence type="ECO:0000313" key="2">
    <source>
        <dbReference type="Proteomes" id="UP000051999"/>
    </source>
</evidence>
<dbReference type="PATRIC" id="fig|1114972.6.peg.688"/>
<dbReference type="RefSeq" id="WP_017262350.1">
    <property type="nucleotide sequence ID" value="NZ_AUAW01000013.1"/>
</dbReference>
<protein>
    <submittedName>
        <fullName evidence="1">Uncharacterized protein</fullName>
    </submittedName>
</protein>
<name>A0A0R1RI34_9LACO</name>
<accession>A0A0R1RI34</accession>
<sequence length="71" mass="8530">MQLTTTDQRWLAQLLCCPPGAHFTMQSLPLFRYYADRPDLQTRLQSDFEDWIEHSGRKYVVKTYEDYARIN</sequence>
<keyword evidence="2" id="KW-1185">Reference proteome</keyword>
<comment type="caution">
    <text evidence="1">The sequence shown here is derived from an EMBL/GenBank/DDBJ whole genome shotgun (WGS) entry which is preliminary data.</text>
</comment>
<reference evidence="1 2" key="1">
    <citation type="journal article" date="2015" name="Genome Announc.">
        <title>Expanding the biotechnology potential of lactobacilli through comparative genomics of 213 strains and associated genera.</title>
        <authorList>
            <person name="Sun Z."/>
            <person name="Harris H.M."/>
            <person name="McCann A."/>
            <person name="Guo C."/>
            <person name="Argimon S."/>
            <person name="Zhang W."/>
            <person name="Yang X."/>
            <person name="Jeffery I.B."/>
            <person name="Cooney J.C."/>
            <person name="Kagawa T.F."/>
            <person name="Liu W."/>
            <person name="Song Y."/>
            <person name="Salvetti E."/>
            <person name="Wrobel A."/>
            <person name="Rasinkangas P."/>
            <person name="Parkhill J."/>
            <person name="Rea M.C."/>
            <person name="O'Sullivan O."/>
            <person name="Ritari J."/>
            <person name="Douillard F.P."/>
            <person name="Paul Ross R."/>
            <person name="Yang R."/>
            <person name="Briner A.E."/>
            <person name="Felis G.E."/>
            <person name="de Vos W.M."/>
            <person name="Barrangou R."/>
            <person name="Klaenhammer T.R."/>
            <person name="Caufield P.W."/>
            <person name="Cui Y."/>
            <person name="Zhang H."/>
            <person name="O'Toole P.W."/>
        </authorList>
    </citation>
    <scope>NUCLEOTIDE SEQUENCE [LARGE SCALE GENOMIC DNA]</scope>
    <source>
        <strain evidence="1 2">DSM 15814</strain>
    </source>
</reference>
<dbReference type="AlphaFoldDB" id="A0A0R1RI34"/>
<evidence type="ECO:0000313" key="1">
    <source>
        <dbReference type="EMBL" id="KRL53986.1"/>
    </source>
</evidence>
<gene>
    <name evidence="1" type="ORF">FD35_GL000688</name>
</gene>
<organism evidence="1 2">
    <name type="scientific">Furfurilactobacillus rossiae DSM 15814</name>
    <dbReference type="NCBI Taxonomy" id="1114972"/>
    <lineage>
        <taxon>Bacteria</taxon>
        <taxon>Bacillati</taxon>
        <taxon>Bacillota</taxon>
        <taxon>Bacilli</taxon>
        <taxon>Lactobacillales</taxon>
        <taxon>Lactobacillaceae</taxon>
        <taxon>Furfurilactobacillus</taxon>
    </lineage>
</organism>